<accession>A0A5D3AEK3</accession>
<proteinExistence type="predicted"/>
<dbReference type="EMBL" id="CM017636">
    <property type="protein sequence ID" value="TYJ48290.1"/>
    <property type="molecule type" value="Genomic_DNA"/>
</dbReference>
<reference evidence="2 3" key="1">
    <citation type="submission" date="2019-07" db="EMBL/GenBank/DDBJ databases">
        <title>WGS assembly of Gossypium mustelinum.</title>
        <authorList>
            <person name="Chen Z.J."/>
            <person name="Sreedasyam A."/>
            <person name="Ando A."/>
            <person name="Song Q."/>
            <person name="De L."/>
            <person name="Hulse-Kemp A."/>
            <person name="Ding M."/>
            <person name="Ye W."/>
            <person name="Kirkbride R."/>
            <person name="Jenkins J."/>
            <person name="Plott C."/>
            <person name="Lovell J."/>
            <person name="Lin Y.-M."/>
            <person name="Vaughn R."/>
            <person name="Liu B."/>
            <person name="Li W."/>
            <person name="Simpson S."/>
            <person name="Scheffler B."/>
            <person name="Saski C."/>
            <person name="Grover C."/>
            <person name="Hu G."/>
            <person name="Conover J."/>
            <person name="Carlson J."/>
            <person name="Shu S."/>
            <person name="Boston L."/>
            <person name="Williams M."/>
            <person name="Peterson D."/>
            <person name="Mcgee K."/>
            <person name="Jones D."/>
            <person name="Wendel J."/>
            <person name="Stelly D."/>
            <person name="Grimwood J."/>
            <person name="Schmutz J."/>
        </authorList>
    </citation>
    <scope>NUCLEOTIDE SEQUENCE [LARGE SCALE GENOMIC DNA]</scope>
    <source>
        <strain evidence="2">1408120.09</strain>
    </source>
</reference>
<name>A0A5D3AEK3_GOSMU</name>
<protein>
    <submittedName>
        <fullName evidence="2">Uncharacterized protein</fullName>
    </submittedName>
</protein>
<feature type="region of interest" description="Disordered" evidence="1">
    <location>
        <begin position="1"/>
        <end position="41"/>
    </location>
</feature>
<organism evidence="2 3">
    <name type="scientific">Gossypium mustelinum</name>
    <name type="common">Cotton</name>
    <name type="synonym">Gossypium caicoense</name>
    <dbReference type="NCBI Taxonomy" id="34275"/>
    <lineage>
        <taxon>Eukaryota</taxon>
        <taxon>Viridiplantae</taxon>
        <taxon>Streptophyta</taxon>
        <taxon>Embryophyta</taxon>
        <taxon>Tracheophyta</taxon>
        <taxon>Spermatophyta</taxon>
        <taxon>Magnoliopsida</taxon>
        <taxon>eudicotyledons</taxon>
        <taxon>Gunneridae</taxon>
        <taxon>Pentapetalae</taxon>
        <taxon>rosids</taxon>
        <taxon>malvids</taxon>
        <taxon>Malvales</taxon>
        <taxon>Malvaceae</taxon>
        <taxon>Malvoideae</taxon>
        <taxon>Gossypium</taxon>
    </lineage>
</organism>
<gene>
    <name evidence="2" type="ORF">E1A91_A01G051600v1</name>
</gene>
<evidence type="ECO:0000256" key="1">
    <source>
        <dbReference type="SAM" id="MobiDB-lite"/>
    </source>
</evidence>
<evidence type="ECO:0000313" key="2">
    <source>
        <dbReference type="EMBL" id="TYJ48290.1"/>
    </source>
</evidence>
<sequence length="56" mass="6214">MRPRATRATVHDGLEGSKPSLSLANHRYHRGSHGEEWAGIDPCANHDAIQSLESRH</sequence>
<dbReference type="AlphaFoldDB" id="A0A5D3AEK3"/>
<dbReference type="Proteomes" id="UP000323597">
    <property type="component" value="Chromosome A01"/>
</dbReference>
<keyword evidence="3" id="KW-1185">Reference proteome</keyword>
<evidence type="ECO:0000313" key="3">
    <source>
        <dbReference type="Proteomes" id="UP000323597"/>
    </source>
</evidence>